<evidence type="ECO:0000313" key="1">
    <source>
        <dbReference type="EMBL" id="QJA96308.1"/>
    </source>
</evidence>
<name>A0A6M3LUP3_9ZZZZ</name>
<sequence>MTKEDKEICQRCGNELVDDYPDKNELNKRIWCNKCVDSLWEDRNKK</sequence>
<protein>
    <submittedName>
        <fullName evidence="1">Uncharacterized protein</fullName>
    </submittedName>
</protein>
<reference evidence="1" key="1">
    <citation type="submission" date="2020-03" db="EMBL/GenBank/DDBJ databases">
        <title>The deep terrestrial virosphere.</title>
        <authorList>
            <person name="Holmfeldt K."/>
            <person name="Nilsson E."/>
            <person name="Simone D."/>
            <person name="Lopez-Fernandez M."/>
            <person name="Wu X."/>
            <person name="de Brujin I."/>
            <person name="Lundin D."/>
            <person name="Andersson A."/>
            <person name="Bertilsson S."/>
            <person name="Dopson M."/>
        </authorList>
    </citation>
    <scope>NUCLEOTIDE SEQUENCE</scope>
    <source>
        <strain evidence="1">MM415B09719</strain>
    </source>
</reference>
<proteinExistence type="predicted"/>
<dbReference type="AlphaFoldDB" id="A0A6M3LUP3"/>
<dbReference type="EMBL" id="MT143387">
    <property type="protein sequence ID" value="QJA96308.1"/>
    <property type="molecule type" value="Genomic_DNA"/>
</dbReference>
<gene>
    <name evidence="1" type="ORF">MM415B09719_0011</name>
</gene>
<accession>A0A6M3LUP3</accession>
<organism evidence="1">
    <name type="scientific">viral metagenome</name>
    <dbReference type="NCBI Taxonomy" id="1070528"/>
    <lineage>
        <taxon>unclassified sequences</taxon>
        <taxon>metagenomes</taxon>
        <taxon>organismal metagenomes</taxon>
    </lineage>
</organism>